<organism evidence="3 4">
    <name type="scientific">Thermoanaerobacter thermohydrosulfuricus</name>
    <name type="common">Clostridium thermohydrosulfuricum</name>
    <dbReference type="NCBI Taxonomy" id="1516"/>
    <lineage>
        <taxon>Bacteria</taxon>
        <taxon>Bacillati</taxon>
        <taxon>Bacillota</taxon>
        <taxon>Clostridia</taxon>
        <taxon>Thermoanaerobacterales</taxon>
        <taxon>Thermoanaerobacteraceae</taxon>
        <taxon>Thermoanaerobacter</taxon>
    </lineage>
</organism>
<feature type="compositionally biased region" description="Basic and acidic residues" evidence="1">
    <location>
        <begin position="178"/>
        <end position="189"/>
    </location>
</feature>
<feature type="transmembrane region" description="Helical" evidence="2">
    <location>
        <begin position="12"/>
        <end position="42"/>
    </location>
</feature>
<evidence type="ECO:0000313" key="4">
    <source>
        <dbReference type="Proteomes" id="UP000183404"/>
    </source>
</evidence>
<reference evidence="3 4" key="1">
    <citation type="submission" date="2016-10" db="EMBL/GenBank/DDBJ databases">
        <authorList>
            <person name="de Groot N.N."/>
        </authorList>
    </citation>
    <scope>NUCLEOTIDE SEQUENCE [LARGE SCALE GENOMIC DNA]</scope>
    <source>
        <strain evidence="3 4">DSM 569</strain>
    </source>
</reference>
<dbReference type="AlphaFoldDB" id="A0A1G7ITU6"/>
<feature type="transmembrane region" description="Helical" evidence="2">
    <location>
        <begin position="83"/>
        <end position="102"/>
    </location>
</feature>
<feature type="transmembrane region" description="Helical" evidence="2">
    <location>
        <begin position="49"/>
        <end position="71"/>
    </location>
</feature>
<dbReference type="RefSeq" id="WP_074592020.1">
    <property type="nucleotide sequence ID" value="NZ_FNBS01000005.1"/>
</dbReference>
<keyword evidence="2" id="KW-0472">Membrane</keyword>
<keyword evidence="2" id="KW-0812">Transmembrane</keyword>
<evidence type="ECO:0000256" key="1">
    <source>
        <dbReference type="SAM" id="MobiDB-lite"/>
    </source>
</evidence>
<keyword evidence="2" id="KW-1133">Transmembrane helix</keyword>
<dbReference type="Proteomes" id="UP000183404">
    <property type="component" value="Unassembled WGS sequence"/>
</dbReference>
<proteinExistence type="predicted"/>
<accession>A0A1G7ITU6</accession>
<sequence length="189" mass="21811">MTPFLNDLYDVFVAPIALLFSIFSTDMTYFLLFIGFLIFACLFNRFVVFLYYSLGLGLVTTAAVSSIWYAVKKTAPTPEHYSTWLIIMLIISGIIFALAYYVDTGLKKEKETNANQFNTAQNYPIQNNYAAEYQNHYNPYYNYPQYQEPVYYQTSQLPPVNPPEPPQRRVGFEYPNAAEKHREGHGDGK</sequence>
<protein>
    <submittedName>
        <fullName evidence="3">Uncharacterized protein</fullName>
    </submittedName>
</protein>
<dbReference type="EMBL" id="FNBS01000005">
    <property type="protein sequence ID" value="SDF16028.1"/>
    <property type="molecule type" value="Genomic_DNA"/>
</dbReference>
<gene>
    <name evidence="3" type="ORF">SAMN04244560_00330</name>
</gene>
<feature type="region of interest" description="Disordered" evidence="1">
    <location>
        <begin position="155"/>
        <end position="189"/>
    </location>
</feature>
<name>A0A1G7ITU6_THETY</name>
<evidence type="ECO:0000313" key="3">
    <source>
        <dbReference type="EMBL" id="SDF16028.1"/>
    </source>
</evidence>
<evidence type="ECO:0000256" key="2">
    <source>
        <dbReference type="SAM" id="Phobius"/>
    </source>
</evidence>